<organism evidence="1 2">
    <name type="scientific">Ilyodon furcidens</name>
    <name type="common">goldbreast splitfin</name>
    <dbReference type="NCBI Taxonomy" id="33524"/>
    <lineage>
        <taxon>Eukaryota</taxon>
        <taxon>Metazoa</taxon>
        <taxon>Chordata</taxon>
        <taxon>Craniata</taxon>
        <taxon>Vertebrata</taxon>
        <taxon>Euteleostomi</taxon>
        <taxon>Actinopterygii</taxon>
        <taxon>Neopterygii</taxon>
        <taxon>Teleostei</taxon>
        <taxon>Neoteleostei</taxon>
        <taxon>Acanthomorphata</taxon>
        <taxon>Ovalentaria</taxon>
        <taxon>Atherinomorphae</taxon>
        <taxon>Cyprinodontiformes</taxon>
        <taxon>Goodeidae</taxon>
        <taxon>Ilyodon</taxon>
    </lineage>
</organism>
<evidence type="ECO:0000313" key="2">
    <source>
        <dbReference type="Proteomes" id="UP001482620"/>
    </source>
</evidence>
<dbReference type="EMBL" id="JAHRIQ010023520">
    <property type="protein sequence ID" value="MEQ2228142.1"/>
    <property type="molecule type" value="Genomic_DNA"/>
</dbReference>
<dbReference type="Proteomes" id="UP001482620">
    <property type="component" value="Unassembled WGS sequence"/>
</dbReference>
<sequence>DRSTLMILSADLIVQLSLDLYTMPMNQVDEPNQTKMKVFMEKLIFIKESQLLLIMTLQLQQLQHHTCVPEVPSNCSDKKKKIRSLITALQGNSHEAWAPSGGTEICPVVILPHTC</sequence>
<protein>
    <submittedName>
        <fullName evidence="1">Uncharacterized protein</fullName>
    </submittedName>
</protein>
<keyword evidence="2" id="KW-1185">Reference proteome</keyword>
<proteinExistence type="predicted"/>
<accession>A0ABV0T995</accession>
<gene>
    <name evidence="1" type="ORF">ILYODFUR_005857</name>
</gene>
<evidence type="ECO:0000313" key="1">
    <source>
        <dbReference type="EMBL" id="MEQ2228142.1"/>
    </source>
</evidence>
<reference evidence="1 2" key="1">
    <citation type="submission" date="2021-06" db="EMBL/GenBank/DDBJ databases">
        <authorList>
            <person name="Palmer J.M."/>
        </authorList>
    </citation>
    <scope>NUCLEOTIDE SEQUENCE [LARGE SCALE GENOMIC DNA]</scope>
    <source>
        <strain evidence="2">if_2019</strain>
        <tissue evidence="1">Muscle</tissue>
    </source>
</reference>
<feature type="non-terminal residue" evidence="1">
    <location>
        <position position="1"/>
    </location>
</feature>
<comment type="caution">
    <text evidence="1">The sequence shown here is derived from an EMBL/GenBank/DDBJ whole genome shotgun (WGS) entry which is preliminary data.</text>
</comment>
<name>A0ABV0T995_9TELE</name>